<evidence type="ECO:0000256" key="6">
    <source>
        <dbReference type="ARBA" id="ARBA00022729"/>
    </source>
</evidence>
<comment type="similarity">
    <text evidence="12 13">Belongs to the TonB-dependent receptor family.</text>
</comment>
<dbReference type="InterPro" id="IPR036942">
    <property type="entry name" value="Beta-barrel_TonB_sf"/>
</dbReference>
<dbReference type="RefSeq" id="WP_136451949.1">
    <property type="nucleotide sequence ID" value="NZ_SSTI01000009.1"/>
</dbReference>
<dbReference type="PANTHER" id="PTHR32552:SF68">
    <property type="entry name" value="FERRICHROME OUTER MEMBRANE TRANSPORTER_PHAGE RECEPTOR"/>
    <property type="match status" value="1"/>
</dbReference>
<feature type="domain" description="TonB-dependent receptor-like beta-barrel" evidence="15">
    <location>
        <begin position="253"/>
        <end position="687"/>
    </location>
</feature>
<evidence type="ECO:0000256" key="9">
    <source>
        <dbReference type="ARBA" id="ARBA00023077"/>
    </source>
</evidence>
<keyword evidence="10 12" id="KW-0472">Membrane</keyword>
<evidence type="ECO:0000256" key="1">
    <source>
        <dbReference type="ARBA" id="ARBA00004571"/>
    </source>
</evidence>
<evidence type="ECO:0000256" key="11">
    <source>
        <dbReference type="ARBA" id="ARBA00023237"/>
    </source>
</evidence>
<name>A0ABY2QFZ7_9SPHN</name>
<keyword evidence="2 12" id="KW-0813">Transport</keyword>
<dbReference type="InterPro" id="IPR037066">
    <property type="entry name" value="Plug_dom_sf"/>
</dbReference>
<dbReference type="InterPro" id="IPR039426">
    <property type="entry name" value="TonB-dep_rcpt-like"/>
</dbReference>
<evidence type="ECO:0000256" key="8">
    <source>
        <dbReference type="ARBA" id="ARBA00023065"/>
    </source>
</evidence>
<dbReference type="InterPro" id="IPR012910">
    <property type="entry name" value="Plug_dom"/>
</dbReference>
<feature type="chain" id="PRO_5047114518" evidence="14">
    <location>
        <begin position="22"/>
        <end position="718"/>
    </location>
</feature>
<feature type="domain" description="TonB-dependent receptor plug" evidence="16">
    <location>
        <begin position="64"/>
        <end position="162"/>
    </location>
</feature>
<dbReference type="Gene3D" id="2.40.170.20">
    <property type="entry name" value="TonB-dependent receptor, beta-barrel domain"/>
    <property type="match status" value="1"/>
</dbReference>
<dbReference type="InterPro" id="IPR000531">
    <property type="entry name" value="Beta-barrel_TonB"/>
</dbReference>
<keyword evidence="4" id="KW-0410">Iron transport</keyword>
<keyword evidence="7" id="KW-0408">Iron</keyword>
<organism evidence="17 18">
    <name type="scientific">Sphingomonas olei</name>
    <dbReference type="NCBI Taxonomy" id="1886787"/>
    <lineage>
        <taxon>Bacteria</taxon>
        <taxon>Pseudomonadati</taxon>
        <taxon>Pseudomonadota</taxon>
        <taxon>Alphaproteobacteria</taxon>
        <taxon>Sphingomonadales</taxon>
        <taxon>Sphingomonadaceae</taxon>
        <taxon>Sphingomonas</taxon>
    </lineage>
</organism>
<keyword evidence="5 12" id="KW-0812">Transmembrane</keyword>
<evidence type="ECO:0000256" key="10">
    <source>
        <dbReference type="ARBA" id="ARBA00023136"/>
    </source>
</evidence>
<evidence type="ECO:0000259" key="16">
    <source>
        <dbReference type="Pfam" id="PF07715"/>
    </source>
</evidence>
<keyword evidence="18" id="KW-1185">Reference proteome</keyword>
<reference evidence="17 18" key="1">
    <citation type="submission" date="2019-04" db="EMBL/GenBank/DDBJ databases">
        <title>Microbes associate with the intestines of laboratory mice.</title>
        <authorList>
            <person name="Navarre W."/>
            <person name="Wong E."/>
            <person name="Huang K.C."/>
            <person name="Tropini C."/>
            <person name="Ng K."/>
            <person name="Yu B."/>
        </authorList>
    </citation>
    <scope>NUCLEOTIDE SEQUENCE [LARGE SCALE GENOMIC DNA]</scope>
    <source>
        <strain evidence="17 18">NM83_B4-11</strain>
    </source>
</reference>
<sequence length="718" mass="77539">MAKLIVAAGVASALLSQTALAQEAALTPSGAPAATQQTDAATTPEDEIVVVGSNAGTKTETPLTQVPQPLTIIDSGTYLSQGAINISDTVKYAAGVLANPYGRDTRVDGFNVRGINALQFRDGMRDIFSYYASITSDPYNFSRVEIVRGPASVLFGQGSIGGLVNLVSKVPDFRTGGELNLVYGNYNRKEALGDVNLAVTDTLAVRLVGRVRDADTYVDNVPDDRVMAAPSIRWQPTAATDIILTGLYQEDDTGSTSQFLPIVGTFRPNPANPGARLDPYTFVGKAGWDRYNGRSLQGGGQLVHRFSDNVRLSLKARYIDSDLEYFTHYADSYTNPTDPFSVYGTDGRHIGLTADASDARMNVFSTDNNLQFTFNTGANVEHTLLVGLDYSWNKVGKRGVALSPALEVVDLYDIDYDALLTYDPTGPFVNESQKQLGVYVQDQIRLFDRVSVIVGARRDHVTNSSGQEDNATTFRAGIIGEIGAGISPFFSYTESFLPIAGRLSGPGGVPGNPFRPQTGTQYEAGVKWQPAPTTLVTVTGFHIKERNRVLYLANNVTTQSGELTTKGFEFEASHTLPGNFELLLNYGYSELDSEVNTSLDYMPRHTASLWSTKTFATSADGPQLRLGAGIVYSGNSKSTGPLDPYALNPAIAPGTLYTIVTPARTTVDALAEVSWNQWRLAVNATNLFDERAFASCLARGDCFMAAPRNVMATLGFRF</sequence>
<evidence type="ECO:0000256" key="12">
    <source>
        <dbReference type="PROSITE-ProRule" id="PRU01360"/>
    </source>
</evidence>
<keyword evidence="6 14" id="KW-0732">Signal</keyword>
<feature type="signal peptide" evidence="14">
    <location>
        <begin position="1"/>
        <end position="21"/>
    </location>
</feature>
<evidence type="ECO:0000256" key="13">
    <source>
        <dbReference type="RuleBase" id="RU003357"/>
    </source>
</evidence>
<evidence type="ECO:0000256" key="7">
    <source>
        <dbReference type="ARBA" id="ARBA00023004"/>
    </source>
</evidence>
<proteinExistence type="inferred from homology"/>
<dbReference type="PROSITE" id="PS52016">
    <property type="entry name" value="TONB_DEPENDENT_REC_3"/>
    <property type="match status" value="1"/>
</dbReference>
<evidence type="ECO:0000313" key="18">
    <source>
        <dbReference type="Proteomes" id="UP000308038"/>
    </source>
</evidence>
<dbReference type="Pfam" id="PF07715">
    <property type="entry name" value="Plug"/>
    <property type="match status" value="1"/>
</dbReference>
<keyword evidence="17" id="KW-0675">Receptor</keyword>
<evidence type="ECO:0000256" key="3">
    <source>
        <dbReference type="ARBA" id="ARBA00022452"/>
    </source>
</evidence>
<comment type="subcellular location">
    <subcellularLocation>
        <location evidence="1 12">Cell outer membrane</location>
        <topology evidence="1 12">Multi-pass membrane protein</topology>
    </subcellularLocation>
</comment>
<evidence type="ECO:0000256" key="2">
    <source>
        <dbReference type="ARBA" id="ARBA00022448"/>
    </source>
</evidence>
<gene>
    <name evidence="17" type="ORF">E5988_13120</name>
</gene>
<accession>A0ABY2QFZ7</accession>
<dbReference type="Proteomes" id="UP000308038">
    <property type="component" value="Unassembled WGS sequence"/>
</dbReference>
<dbReference type="SUPFAM" id="SSF56935">
    <property type="entry name" value="Porins"/>
    <property type="match status" value="1"/>
</dbReference>
<keyword evidence="3 12" id="KW-1134">Transmembrane beta strand</keyword>
<evidence type="ECO:0000256" key="5">
    <source>
        <dbReference type="ARBA" id="ARBA00022692"/>
    </source>
</evidence>
<keyword evidence="11 12" id="KW-0998">Cell outer membrane</keyword>
<comment type="caution">
    <text evidence="17">The sequence shown here is derived from an EMBL/GenBank/DDBJ whole genome shotgun (WGS) entry which is preliminary data.</text>
</comment>
<evidence type="ECO:0000256" key="14">
    <source>
        <dbReference type="SAM" id="SignalP"/>
    </source>
</evidence>
<keyword evidence="8" id="KW-0406">Ion transport</keyword>
<evidence type="ECO:0000313" key="17">
    <source>
        <dbReference type="EMBL" id="THG39176.1"/>
    </source>
</evidence>
<dbReference type="Pfam" id="PF00593">
    <property type="entry name" value="TonB_dep_Rec_b-barrel"/>
    <property type="match status" value="1"/>
</dbReference>
<keyword evidence="9 13" id="KW-0798">TonB box</keyword>
<evidence type="ECO:0000256" key="4">
    <source>
        <dbReference type="ARBA" id="ARBA00022496"/>
    </source>
</evidence>
<dbReference type="PANTHER" id="PTHR32552">
    <property type="entry name" value="FERRICHROME IRON RECEPTOR-RELATED"/>
    <property type="match status" value="1"/>
</dbReference>
<dbReference type="Gene3D" id="2.170.130.10">
    <property type="entry name" value="TonB-dependent receptor, plug domain"/>
    <property type="match status" value="1"/>
</dbReference>
<protein>
    <submittedName>
        <fullName evidence="17">TonB-dependent receptor</fullName>
    </submittedName>
</protein>
<dbReference type="CDD" id="cd01347">
    <property type="entry name" value="ligand_gated_channel"/>
    <property type="match status" value="1"/>
</dbReference>
<evidence type="ECO:0000259" key="15">
    <source>
        <dbReference type="Pfam" id="PF00593"/>
    </source>
</evidence>
<dbReference type="EMBL" id="SSTI01000009">
    <property type="protein sequence ID" value="THG39176.1"/>
    <property type="molecule type" value="Genomic_DNA"/>
</dbReference>